<organism evidence="3 4">
    <name type="scientific">Candidatus Scatousia excrementipullorum</name>
    <dbReference type="NCBI Taxonomy" id="2840936"/>
    <lineage>
        <taxon>Bacteria</taxon>
        <taxon>Candidatus Scatousia</taxon>
    </lineage>
</organism>
<dbReference type="GO" id="GO:0005509">
    <property type="term" value="F:calcium ion binding"/>
    <property type="evidence" value="ECO:0007669"/>
    <property type="project" value="InterPro"/>
</dbReference>
<evidence type="ECO:0000313" key="3">
    <source>
        <dbReference type="EMBL" id="MBO8431309.1"/>
    </source>
</evidence>
<dbReference type="SUPFAM" id="SSF47473">
    <property type="entry name" value="EF-hand"/>
    <property type="match status" value="1"/>
</dbReference>
<reference evidence="3" key="2">
    <citation type="journal article" date="2021" name="PeerJ">
        <title>Extensive microbial diversity within the chicken gut microbiome revealed by metagenomics and culture.</title>
        <authorList>
            <person name="Gilroy R."/>
            <person name="Ravi A."/>
            <person name="Getino M."/>
            <person name="Pursley I."/>
            <person name="Horton D.L."/>
            <person name="Alikhan N.F."/>
            <person name="Baker D."/>
            <person name="Gharbi K."/>
            <person name="Hall N."/>
            <person name="Watson M."/>
            <person name="Adriaenssens E.M."/>
            <person name="Foster-Nyarko E."/>
            <person name="Jarju S."/>
            <person name="Secka A."/>
            <person name="Antonio M."/>
            <person name="Oren A."/>
            <person name="Chaudhuri R.R."/>
            <person name="La Ragione R."/>
            <person name="Hildebrand F."/>
            <person name="Pallen M.J."/>
        </authorList>
    </citation>
    <scope>NUCLEOTIDE SEQUENCE</scope>
    <source>
        <strain evidence="3">10192</strain>
    </source>
</reference>
<dbReference type="Gene3D" id="1.10.238.10">
    <property type="entry name" value="EF-hand"/>
    <property type="match status" value="1"/>
</dbReference>
<feature type="domain" description="EF-hand" evidence="2">
    <location>
        <begin position="197"/>
        <end position="232"/>
    </location>
</feature>
<gene>
    <name evidence="3" type="ORF">IAC76_07975</name>
</gene>
<dbReference type="Pfam" id="PF13202">
    <property type="entry name" value="EF-hand_5"/>
    <property type="match status" value="1"/>
</dbReference>
<comment type="caution">
    <text evidence="3">The sequence shown here is derived from an EMBL/GenBank/DDBJ whole genome shotgun (WGS) entry which is preliminary data.</text>
</comment>
<reference evidence="3" key="1">
    <citation type="submission" date="2020-10" db="EMBL/GenBank/DDBJ databases">
        <authorList>
            <person name="Gilroy R."/>
        </authorList>
    </citation>
    <scope>NUCLEOTIDE SEQUENCE</scope>
    <source>
        <strain evidence="3">10192</strain>
    </source>
</reference>
<dbReference type="PROSITE" id="PS50222">
    <property type="entry name" value="EF_HAND_2"/>
    <property type="match status" value="1"/>
</dbReference>
<dbReference type="Proteomes" id="UP000823632">
    <property type="component" value="Unassembled WGS sequence"/>
</dbReference>
<feature type="coiled-coil region" evidence="1">
    <location>
        <begin position="181"/>
        <end position="208"/>
    </location>
</feature>
<sequence>MKLNLSGFADGLSKIGKNLMETATFYGASKMALHNPSTGMYGPSVWTQGCYGGGYMGGMYSPYNNAAIGMAYQNGYASTMAAIQSAIAGSQPVADLPDTDAPAASAVDANQDTMAGAAFEVSEKTGQNFDFAKTSLESITDAAQKQAKYNELTQQLAKSLLMNIDKNSGNSDGYLALEEFINNEMKNANLTEEQKTQLKTKLQQAYSQLDQNGDSKVDWKELTAMITGLYDTNHDGEITSEEFQAGGNNLLSGSGASALRTAYQNLFGNREQS</sequence>
<name>A0A9D9DU36_9BACT</name>
<evidence type="ECO:0000256" key="1">
    <source>
        <dbReference type="SAM" id="Coils"/>
    </source>
</evidence>
<keyword evidence="1" id="KW-0175">Coiled coil</keyword>
<evidence type="ECO:0000313" key="4">
    <source>
        <dbReference type="Proteomes" id="UP000823632"/>
    </source>
</evidence>
<protein>
    <recommendedName>
        <fullName evidence="2">EF-hand domain-containing protein</fullName>
    </recommendedName>
</protein>
<dbReference type="EMBL" id="JADIND010000175">
    <property type="protein sequence ID" value="MBO8431309.1"/>
    <property type="molecule type" value="Genomic_DNA"/>
</dbReference>
<proteinExistence type="predicted"/>
<evidence type="ECO:0000259" key="2">
    <source>
        <dbReference type="PROSITE" id="PS50222"/>
    </source>
</evidence>
<accession>A0A9D9DU36</accession>
<dbReference type="InterPro" id="IPR011992">
    <property type="entry name" value="EF-hand-dom_pair"/>
</dbReference>
<dbReference type="AlphaFoldDB" id="A0A9D9DU36"/>
<dbReference type="InterPro" id="IPR002048">
    <property type="entry name" value="EF_hand_dom"/>
</dbReference>